<reference evidence="2" key="1">
    <citation type="journal article" date="2014" name="Front. Microbiol.">
        <title>High frequency of phylogenetically diverse reductive dehalogenase-homologous genes in deep subseafloor sedimentary metagenomes.</title>
        <authorList>
            <person name="Kawai M."/>
            <person name="Futagami T."/>
            <person name="Toyoda A."/>
            <person name="Takaki Y."/>
            <person name="Nishi S."/>
            <person name="Hori S."/>
            <person name="Arai W."/>
            <person name="Tsubouchi T."/>
            <person name="Morono Y."/>
            <person name="Uchiyama I."/>
            <person name="Ito T."/>
            <person name="Fujiyama A."/>
            <person name="Inagaki F."/>
            <person name="Takami H."/>
        </authorList>
    </citation>
    <scope>NUCLEOTIDE SEQUENCE</scope>
    <source>
        <strain evidence="2">Expedition CK06-06</strain>
    </source>
</reference>
<evidence type="ECO:0000259" key="1">
    <source>
        <dbReference type="Pfam" id="PF19278"/>
    </source>
</evidence>
<gene>
    <name evidence="2" type="ORF">S03H2_71993</name>
</gene>
<feature type="non-terminal residue" evidence="2">
    <location>
        <position position="1"/>
    </location>
</feature>
<comment type="caution">
    <text evidence="2">The sequence shown here is derived from an EMBL/GenBank/DDBJ whole genome shotgun (WGS) entry which is preliminary data.</text>
</comment>
<dbReference type="Pfam" id="PF19278">
    <property type="entry name" value="Hydant_A_C"/>
    <property type="match status" value="1"/>
</dbReference>
<accession>X1LQA0</accession>
<evidence type="ECO:0000313" key="2">
    <source>
        <dbReference type="EMBL" id="GAH96328.1"/>
    </source>
</evidence>
<dbReference type="InterPro" id="IPR049517">
    <property type="entry name" value="ACX-like_C"/>
</dbReference>
<proteinExistence type="predicted"/>
<organism evidence="2">
    <name type="scientific">marine sediment metagenome</name>
    <dbReference type="NCBI Taxonomy" id="412755"/>
    <lineage>
        <taxon>unclassified sequences</taxon>
        <taxon>metagenomes</taxon>
        <taxon>ecological metagenomes</taxon>
    </lineage>
</organism>
<name>X1LQA0_9ZZZZ</name>
<protein>
    <recommendedName>
        <fullName evidence="1">Acetophenone carboxylase-like C-terminal domain-containing protein</fullName>
    </recommendedName>
</protein>
<dbReference type="EMBL" id="BARU01048438">
    <property type="protein sequence ID" value="GAH96328.1"/>
    <property type="molecule type" value="Genomic_DNA"/>
</dbReference>
<feature type="domain" description="Acetophenone carboxylase-like C-terminal" evidence="1">
    <location>
        <begin position="1"/>
        <end position="38"/>
    </location>
</feature>
<sequence>IYERSKLRAGNVIDGPALIEEPTSVTNVLSGYKCEVDKSGSLIITRK</sequence>
<dbReference type="AlphaFoldDB" id="X1LQA0"/>